<feature type="compositionally biased region" description="Basic and acidic residues" evidence="3">
    <location>
        <begin position="340"/>
        <end position="356"/>
    </location>
</feature>
<dbReference type="PROSITE" id="PS51184">
    <property type="entry name" value="JMJC"/>
    <property type="match status" value="1"/>
</dbReference>
<evidence type="ECO:0000259" key="4">
    <source>
        <dbReference type="PROSITE" id="PS51184"/>
    </source>
</evidence>
<sequence>MHWGAPKIWYGVPGSDALKLEAAMRKHLPDLFEGQPDLLHKLVTQLSPSILISEGVPVYRCVQNPGDFVLTFPRAYHAGFNCGFNCAEAVNVAPVDWLSHGQNAIQLYHEQGRKTSISHDKLLLGAAREAVNANWELNLLRKYTTNNLRWKDACGKDGILSKALKTRVEMERVQRECLCNSSQALKMESSFDANSERECSVCLFDLHLSAAGCHHCSPDKHACLNHAKQLCSCSRGAKFFLFRYDINELNILVEALEVKLSAVYRWAKLDLGLALSSHVSEVKSRVPGLTGKMSCTAERIAPKEMKVISKTISMQKEKPSGELSTFEKMKAPSTSLKSSLKVEGEEHNFPGKKEDSLQSAPVNETPMSQLSEVNMSSTENLGSGRAEDKQTLFPGNNDIICLSDDEVDDSITKPSVGKGTSGKHTGHIQRPAGSGDMASKAVRVMILIIHP</sequence>
<feature type="region of interest" description="Disordered" evidence="3">
    <location>
        <begin position="413"/>
        <end position="436"/>
    </location>
</feature>
<dbReference type="GO" id="GO:0010468">
    <property type="term" value="P:regulation of gene expression"/>
    <property type="evidence" value="ECO:0007669"/>
    <property type="project" value="TreeGrafter"/>
</dbReference>
<proteinExistence type="predicted"/>
<evidence type="ECO:0000313" key="6">
    <source>
        <dbReference type="Proteomes" id="UP000834106"/>
    </source>
</evidence>
<dbReference type="EMBL" id="OU503044">
    <property type="protein sequence ID" value="CAI9767516.1"/>
    <property type="molecule type" value="Genomic_DNA"/>
</dbReference>
<dbReference type="Pfam" id="PF02928">
    <property type="entry name" value="zf-C5HC2"/>
    <property type="match status" value="1"/>
</dbReference>
<dbReference type="SMART" id="SM00558">
    <property type="entry name" value="JmjC"/>
    <property type="match status" value="1"/>
</dbReference>
<dbReference type="GO" id="GO:0005634">
    <property type="term" value="C:nucleus"/>
    <property type="evidence" value="ECO:0007669"/>
    <property type="project" value="UniProtKB-SubCell"/>
</dbReference>
<dbReference type="AlphaFoldDB" id="A0AAD2DXM1"/>
<reference evidence="5" key="1">
    <citation type="submission" date="2023-05" db="EMBL/GenBank/DDBJ databases">
        <authorList>
            <person name="Huff M."/>
        </authorList>
    </citation>
    <scope>NUCLEOTIDE SEQUENCE</scope>
</reference>
<feature type="compositionally biased region" description="Basic and acidic residues" evidence="3">
    <location>
        <begin position="315"/>
        <end position="330"/>
    </location>
</feature>
<keyword evidence="6" id="KW-1185">Reference proteome</keyword>
<dbReference type="GO" id="GO:0000785">
    <property type="term" value="C:chromatin"/>
    <property type="evidence" value="ECO:0007669"/>
    <property type="project" value="TreeGrafter"/>
</dbReference>
<dbReference type="Pfam" id="PF02373">
    <property type="entry name" value="JmjC"/>
    <property type="match status" value="1"/>
</dbReference>
<feature type="region of interest" description="Disordered" evidence="3">
    <location>
        <begin position="314"/>
        <end position="361"/>
    </location>
</feature>
<dbReference type="PANTHER" id="PTHR10694">
    <property type="entry name" value="LYSINE-SPECIFIC DEMETHYLASE"/>
    <property type="match status" value="1"/>
</dbReference>
<feature type="domain" description="JmjC" evidence="4">
    <location>
        <begin position="1"/>
        <end position="109"/>
    </location>
</feature>
<dbReference type="Gene3D" id="2.60.120.650">
    <property type="entry name" value="Cupin"/>
    <property type="match status" value="1"/>
</dbReference>
<dbReference type="InterPro" id="IPR004198">
    <property type="entry name" value="Znf_C5HC2"/>
</dbReference>
<dbReference type="GO" id="GO:0034647">
    <property type="term" value="F:histone H3K4me/H3K4me2/H3K4me3 demethylase activity"/>
    <property type="evidence" value="ECO:0007669"/>
    <property type="project" value="TreeGrafter"/>
</dbReference>
<evidence type="ECO:0000256" key="3">
    <source>
        <dbReference type="SAM" id="MobiDB-lite"/>
    </source>
</evidence>
<dbReference type="InterPro" id="IPR003347">
    <property type="entry name" value="JmjC_dom"/>
</dbReference>
<name>A0AAD2DXM1_9LAMI</name>
<comment type="subcellular location">
    <subcellularLocation>
        <location evidence="1">Nucleus</location>
    </subcellularLocation>
</comment>
<keyword evidence="2" id="KW-0539">Nucleus</keyword>
<organism evidence="5 6">
    <name type="scientific">Fraxinus pennsylvanica</name>
    <dbReference type="NCBI Taxonomy" id="56036"/>
    <lineage>
        <taxon>Eukaryota</taxon>
        <taxon>Viridiplantae</taxon>
        <taxon>Streptophyta</taxon>
        <taxon>Embryophyta</taxon>
        <taxon>Tracheophyta</taxon>
        <taxon>Spermatophyta</taxon>
        <taxon>Magnoliopsida</taxon>
        <taxon>eudicotyledons</taxon>
        <taxon>Gunneridae</taxon>
        <taxon>Pentapetalae</taxon>
        <taxon>asterids</taxon>
        <taxon>lamiids</taxon>
        <taxon>Lamiales</taxon>
        <taxon>Oleaceae</taxon>
        <taxon>Oleeae</taxon>
        <taxon>Fraxinus</taxon>
    </lineage>
</organism>
<dbReference type="SUPFAM" id="SSF51197">
    <property type="entry name" value="Clavaminate synthase-like"/>
    <property type="match status" value="1"/>
</dbReference>
<evidence type="ECO:0000313" key="5">
    <source>
        <dbReference type="EMBL" id="CAI9767516.1"/>
    </source>
</evidence>
<accession>A0AAD2DXM1</accession>
<evidence type="ECO:0000256" key="2">
    <source>
        <dbReference type="ARBA" id="ARBA00023242"/>
    </source>
</evidence>
<dbReference type="Proteomes" id="UP000834106">
    <property type="component" value="Chromosome 9"/>
</dbReference>
<dbReference type="PANTHER" id="PTHR10694:SF113">
    <property type="entry name" value="PROTEIN JUMONJI"/>
    <property type="match status" value="1"/>
</dbReference>
<evidence type="ECO:0000256" key="1">
    <source>
        <dbReference type="ARBA" id="ARBA00004123"/>
    </source>
</evidence>
<protein>
    <recommendedName>
        <fullName evidence="4">JmjC domain-containing protein</fullName>
    </recommendedName>
</protein>
<gene>
    <name evidence="5" type="ORF">FPE_LOCUS14946</name>
</gene>